<sequence length="274" mass="28491">MLGAALALATTAGAASAQQFTINADVNNGFGAQCDQLGDSYHGTATGKCGSVYDSGRDAFDDYGKITSTPAGVLASRRTEAFLSRNLYRFVDTYYNSTGATITGDVTFFGDLGSDGTGRAVATNEFYRVSSDAFANSFGNDPVVAFVFGNNDFVGEFMTFAGNQHNHTLTATLTLLPGQSVSIMSFAFLARSLTRNPTTQASDEALAVATAQSLVANPFFDGLSADERARIANFGPGVVMPPPAGGTVAPEPGTWALLGTGLLGLAASARRRRV</sequence>
<evidence type="ECO:0000256" key="1">
    <source>
        <dbReference type="SAM" id="SignalP"/>
    </source>
</evidence>
<dbReference type="InterPro" id="IPR013424">
    <property type="entry name" value="Ice-binding_C"/>
</dbReference>
<keyword evidence="4" id="KW-1185">Reference proteome</keyword>
<keyword evidence="1" id="KW-0732">Signal</keyword>
<dbReference type="Proteomes" id="UP001161325">
    <property type="component" value="Unassembled WGS sequence"/>
</dbReference>
<feature type="signal peptide" evidence="1">
    <location>
        <begin position="1"/>
        <end position="17"/>
    </location>
</feature>
<feature type="chain" id="PRO_5041470487" description="Ice-binding protein C-terminal domain-containing protein" evidence="1">
    <location>
        <begin position="18"/>
        <end position="274"/>
    </location>
</feature>
<evidence type="ECO:0000313" key="4">
    <source>
        <dbReference type="Proteomes" id="UP001161325"/>
    </source>
</evidence>
<organism evidence="3 4">
    <name type="scientific">Roseisolibacter agri</name>
    <dbReference type="NCBI Taxonomy" id="2014610"/>
    <lineage>
        <taxon>Bacteria</taxon>
        <taxon>Pseudomonadati</taxon>
        <taxon>Gemmatimonadota</taxon>
        <taxon>Gemmatimonadia</taxon>
        <taxon>Gemmatimonadales</taxon>
        <taxon>Gemmatimonadaceae</taxon>
        <taxon>Roseisolibacter</taxon>
    </lineage>
</organism>
<dbReference type="Pfam" id="PF07589">
    <property type="entry name" value="PEP-CTERM"/>
    <property type="match status" value="1"/>
</dbReference>
<feature type="domain" description="Ice-binding protein C-terminal" evidence="2">
    <location>
        <begin position="249"/>
        <end position="271"/>
    </location>
</feature>
<dbReference type="EMBL" id="BRXS01000001">
    <property type="protein sequence ID" value="GLC24339.1"/>
    <property type="molecule type" value="Genomic_DNA"/>
</dbReference>
<dbReference type="NCBIfam" id="TIGR02595">
    <property type="entry name" value="PEP_CTERM"/>
    <property type="match status" value="1"/>
</dbReference>
<evidence type="ECO:0000259" key="2">
    <source>
        <dbReference type="Pfam" id="PF07589"/>
    </source>
</evidence>
<gene>
    <name evidence="3" type="ORF">rosag_08520</name>
</gene>
<reference evidence="3" key="1">
    <citation type="submission" date="2022-08" db="EMBL/GenBank/DDBJ databases">
        <title>Draft genome sequencing of Roseisolibacter agri AW1220.</title>
        <authorList>
            <person name="Tobiishi Y."/>
            <person name="Tonouchi A."/>
        </authorList>
    </citation>
    <scope>NUCLEOTIDE SEQUENCE</scope>
    <source>
        <strain evidence="3">AW1220</strain>
    </source>
</reference>
<accession>A0AA37Q0W6</accession>
<name>A0AA37Q0W6_9BACT</name>
<evidence type="ECO:0000313" key="3">
    <source>
        <dbReference type="EMBL" id="GLC24339.1"/>
    </source>
</evidence>
<comment type="caution">
    <text evidence="3">The sequence shown here is derived from an EMBL/GenBank/DDBJ whole genome shotgun (WGS) entry which is preliminary data.</text>
</comment>
<protein>
    <recommendedName>
        <fullName evidence="2">Ice-binding protein C-terminal domain-containing protein</fullName>
    </recommendedName>
</protein>
<proteinExistence type="predicted"/>
<dbReference type="AlphaFoldDB" id="A0AA37Q0W6"/>